<dbReference type="InterPro" id="IPR003859">
    <property type="entry name" value="Galactosyl_T"/>
</dbReference>
<dbReference type="GO" id="GO:0016020">
    <property type="term" value="C:membrane"/>
    <property type="evidence" value="ECO:0007669"/>
    <property type="project" value="UniProtKB-SubCell"/>
</dbReference>
<keyword evidence="8" id="KW-1133">Transmembrane helix</keyword>
<evidence type="ECO:0000313" key="13">
    <source>
        <dbReference type="EMBL" id="KAL3317664.1"/>
    </source>
</evidence>
<evidence type="ECO:0000256" key="4">
    <source>
        <dbReference type="ARBA" id="ARBA00022676"/>
    </source>
</evidence>
<dbReference type="InterPro" id="IPR027995">
    <property type="entry name" value="Galactosyl_T_N"/>
</dbReference>
<keyword evidence="5" id="KW-0808">Transferase</keyword>
<feature type="domain" description="Galactosyltransferase N-terminal" evidence="12">
    <location>
        <begin position="5"/>
        <end position="108"/>
    </location>
</feature>
<evidence type="ECO:0000256" key="6">
    <source>
        <dbReference type="ARBA" id="ARBA00022692"/>
    </source>
</evidence>
<dbReference type="GO" id="GO:0016757">
    <property type="term" value="F:glycosyltransferase activity"/>
    <property type="evidence" value="ECO:0007669"/>
    <property type="project" value="UniProtKB-KW"/>
</dbReference>
<dbReference type="InterPro" id="IPR027791">
    <property type="entry name" value="Galactosyl_T_C"/>
</dbReference>
<dbReference type="Pfam" id="PF13733">
    <property type="entry name" value="Glyco_transf_7N"/>
    <property type="match status" value="1"/>
</dbReference>
<dbReference type="PANTHER" id="PTHR19300:SF57">
    <property type="entry name" value="BETA-1,4-N-ACETYLGALACTOSAMINYLTRANSFERASE"/>
    <property type="match status" value="1"/>
</dbReference>
<dbReference type="AlphaFoldDB" id="A0ABD2QDN7"/>
<evidence type="ECO:0000256" key="1">
    <source>
        <dbReference type="ARBA" id="ARBA00004606"/>
    </source>
</evidence>
<feature type="domain" description="Galactosyltransferase C-terminal" evidence="11">
    <location>
        <begin position="131"/>
        <end position="199"/>
    </location>
</feature>
<sequence length="251" mass="29452">MTRSANGYFKPLDCEPDEKVHIVVPYHERPSELLLFLFIMHGLLQLQRVQYDIVLIEPKGNGLFKRGHLFNAYYMESSKQLSDNSPECLSIHDVDKIPSNLQLRYNCEFRPVQLARQFKTFNFTENGLLQQMNNQKMYPGFMGGATLINRWDYWLLNGFSNLFDGWGGEDDDLFLRTKIARIPISEVDPKIGTFYHWMHSIENAVKDHRRKSKLKLPAVWTNMLMHGLAQTEYSSVEIQSFTLYTKYHVIY</sequence>
<dbReference type="EMBL" id="JBJKFK010000348">
    <property type="protein sequence ID" value="KAL3317664.1"/>
    <property type="molecule type" value="Genomic_DNA"/>
</dbReference>
<gene>
    <name evidence="13" type="ORF">Ciccas_003673</name>
</gene>
<keyword evidence="7" id="KW-0735">Signal-anchor</keyword>
<keyword evidence="4" id="KW-0328">Glycosyltransferase</keyword>
<keyword evidence="6" id="KW-0812">Transmembrane</keyword>
<proteinExistence type="inferred from homology"/>
<evidence type="ECO:0000256" key="8">
    <source>
        <dbReference type="ARBA" id="ARBA00022989"/>
    </source>
</evidence>
<evidence type="ECO:0000256" key="2">
    <source>
        <dbReference type="ARBA" id="ARBA00004922"/>
    </source>
</evidence>
<keyword evidence="10" id="KW-0325">Glycoprotein</keyword>
<dbReference type="PRINTS" id="PR02050">
    <property type="entry name" value="B14GALTRFASE"/>
</dbReference>
<comment type="pathway">
    <text evidence="2">Protein modification; protein glycosylation.</text>
</comment>
<evidence type="ECO:0000256" key="10">
    <source>
        <dbReference type="ARBA" id="ARBA00023180"/>
    </source>
</evidence>
<dbReference type="Proteomes" id="UP001626550">
    <property type="component" value="Unassembled WGS sequence"/>
</dbReference>
<evidence type="ECO:0000256" key="7">
    <source>
        <dbReference type="ARBA" id="ARBA00022968"/>
    </source>
</evidence>
<evidence type="ECO:0000256" key="5">
    <source>
        <dbReference type="ARBA" id="ARBA00022679"/>
    </source>
</evidence>
<dbReference type="Pfam" id="PF02709">
    <property type="entry name" value="Glyco_transf_7C"/>
    <property type="match status" value="1"/>
</dbReference>
<evidence type="ECO:0000259" key="12">
    <source>
        <dbReference type="Pfam" id="PF13733"/>
    </source>
</evidence>
<organism evidence="13 14">
    <name type="scientific">Cichlidogyrus casuarinus</name>
    <dbReference type="NCBI Taxonomy" id="1844966"/>
    <lineage>
        <taxon>Eukaryota</taxon>
        <taxon>Metazoa</taxon>
        <taxon>Spiralia</taxon>
        <taxon>Lophotrochozoa</taxon>
        <taxon>Platyhelminthes</taxon>
        <taxon>Monogenea</taxon>
        <taxon>Monopisthocotylea</taxon>
        <taxon>Dactylogyridea</taxon>
        <taxon>Ancyrocephalidae</taxon>
        <taxon>Cichlidogyrus</taxon>
    </lineage>
</organism>
<evidence type="ECO:0000313" key="14">
    <source>
        <dbReference type="Proteomes" id="UP001626550"/>
    </source>
</evidence>
<dbReference type="InterPro" id="IPR029044">
    <property type="entry name" value="Nucleotide-diphossugar_trans"/>
</dbReference>
<evidence type="ECO:0000256" key="3">
    <source>
        <dbReference type="ARBA" id="ARBA00005735"/>
    </source>
</evidence>
<keyword evidence="9" id="KW-0472">Membrane</keyword>
<dbReference type="SUPFAM" id="SSF53448">
    <property type="entry name" value="Nucleotide-diphospho-sugar transferases"/>
    <property type="match status" value="1"/>
</dbReference>
<protein>
    <submittedName>
        <fullName evidence="13">Uncharacterized protein</fullName>
    </submittedName>
</protein>
<dbReference type="Gene3D" id="3.90.550.10">
    <property type="entry name" value="Spore Coat Polysaccharide Biosynthesis Protein SpsA, Chain A"/>
    <property type="match status" value="1"/>
</dbReference>
<reference evidence="13 14" key="1">
    <citation type="submission" date="2024-11" db="EMBL/GenBank/DDBJ databases">
        <title>Adaptive evolution of stress response genes in parasites aligns with host niche diversity.</title>
        <authorList>
            <person name="Hahn C."/>
            <person name="Resl P."/>
        </authorList>
    </citation>
    <scope>NUCLEOTIDE SEQUENCE [LARGE SCALE GENOMIC DNA]</scope>
    <source>
        <strain evidence="13">EGGRZ-B1_66</strain>
        <tissue evidence="13">Body</tissue>
    </source>
</reference>
<accession>A0ABD2QDN7</accession>
<name>A0ABD2QDN7_9PLAT</name>
<comment type="similarity">
    <text evidence="3">Belongs to the glycosyltransferase 7 family.</text>
</comment>
<dbReference type="PANTHER" id="PTHR19300">
    <property type="entry name" value="BETA-1,4-GALACTOSYLTRANSFERASE"/>
    <property type="match status" value="1"/>
</dbReference>
<evidence type="ECO:0000259" key="11">
    <source>
        <dbReference type="Pfam" id="PF02709"/>
    </source>
</evidence>
<comment type="caution">
    <text evidence="13">The sequence shown here is derived from an EMBL/GenBank/DDBJ whole genome shotgun (WGS) entry which is preliminary data.</text>
</comment>
<evidence type="ECO:0000256" key="9">
    <source>
        <dbReference type="ARBA" id="ARBA00023136"/>
    </source>
</evidence>
<keyword evidence="14" id="KW-1185">Reference proteome</keyword>
<comment type="subcellular location">
    <subcellularLocation>
        <location evidence="1">Membrane</location>
        <topology evidence="1">Single-pass type II membrane protein</topology>
    </subcellularLocation>
</comment>